<dbReference type="InterPro" id="IPR036388">
    <property type="entry name" value="WH-like_DNA-bd_sf"/>
</dbReference>
<dbReference type="Pfam" id="PF18765">
    <property type="entry name" value="Polbeta"/>
    <property type="match status" value="1"/>
</dbReference>
<dbReference type="EMBL" id="CAEZZP010000189">
    <property type="protein sequence ID" value="CAB4788651.1"/>
    <property type="molecule type" value="Genomic_DNA"/>
</dbReference>
<protein>
    <submittedName>
        <fullName evidence="2">Unannotated protein</fullName>
    </submittedName>
</protein>
<accession>A0A6J6WTW0</accession>
<dbReference type="PANTHER" id="PTHR33933">
    <property type="entry name" value="NUCLEOTIDYLTRANSFERASE"/>
    <property type="match status" value="1"/>
</dbReference>
<gene>
    <name evidence="2" type="ORF">UFOPK2880_01874</name>
</gene>
<feature type="domain" description="Polymerase beta nucleotidyltransferase" evidence="1">
    <location>
        <begin position="95"/>
        <end position="162"/>
    </location>
</feature>
<organism evidence="2">
    <name type="scientific">freshwater metagenome</name>
    <dbReference type="NCBI Taxonomy" id="449393"/>
    <lineage>
        <taxon>unclassified sequences</taxon>
        <taxon>metagenomes</taxon>
        <taxon>ecological metagenomes</taxon>
    </lineage>
</organism>
<dbReference type="Gene3D" id="3.30.460.10">
    <property type="entry name" value="Beta Polymerase, domain 2"/>
    <property type="match status" value="1"/>
</dbReference>
<evidence type="ECO:0000259" key="1">
    <source>
        <dbReference type="Pfam" id="PF18765"/>
    </source>
</evidence>
<dbReference type="InterPro" id="IPR041633">
    <property type="entry name" value="Polbeta"/>
</dbReference>
<dbReference type="Pfam" id="PF13412">
    <property type="entry name" value="HTH_24"/>
    <property type="match status" value="1"/>
</dbReference>
<dbReference type="Gene3D" id="1.10.10.10">
    <property type="entry name" value="Winged helix-like DNA-binding domain superfamily/Winged helix DNA-binding domain"/>
    <property type="match status" value="1"/>
</dbReference>
<dbReference type="CDD" id="cd05403">
    <property type="entry name" value="NT_KNTase_like"/>
    <property type="match status" value="1"/>
</dbReference>
<dbReference type="SUPFAM" id="SSF46785">
    <property type="entry name" value="Winged helix' DNA-binding domain"/>
    <property type="match status" value="1"/>
</dbReference>
<dbReference type="SUPFAM" id="SSF81301">
    <property type="entry name" value="Nucleotidyltransferase"/>
    <property type="match status" value="1"/>
</dbReference>
<dbReference type="AlphaFoldDB" id="A0A6J6WTW0"/>
<reference evidence="2" key="1">
    <citation type="submission" date="2020-05" db="EMBL/GenBank/DDBJ databases">
        <authorList>
            <person name="Chiriac C."/>
            <person name="Salcher M."/>
            <person name="Ghai R."/>
            <person name="Kavagutti S V."/>
        </authorList>
    </citation>
    <scope>NUCLEOTIDE SEQUENCE</scope>
</reference>
<dbReference type="InterPro" id="IPR043519">
    <property type="entry name" value="NT_sf"/>
</dbReference>
<dbReference type="InterPro" id="IPR052548">
    <property type="entry name" value="Type_VII_TA_antitoxin"/>
</dbReference>
<evidence type="ECO:0000313" key="2">
    <source>
        <dbReference type="EMBL" id="CAB4788651.1"/>
    </source>
</evidence>
<name>A0A6J6WTW0_9ZZZZ</name>
<dbReference type="InterPro" id="IPR036390">
    <property type="entry name" value="WH_DNA-bd_sf"/>
</dbReference>
<sequence>MNLEHPLLDFAGGVRGKVLELLLELDESVSRRELAAMLGIASGNASAVIQELIDSGLVIENRQGRSSMVKINRLHLSVEFLVQIQRTKDVLIQRLKTRFLKIDSISHAWLFGSVARGNSHGKSDIDLLIISKNLDDPALHQKLSALDVDVRNWTGNEIQFVEHTPDTWKQVASSQNRLVQQIQKDGICLKGPLLNFAGKK</sequence>
<dbReference type="PANTHER" id="PTHR33933:SF1">
    <property type="entry name" value="PROTEIN ADENYLYLTRANSFERASE MNTA-RELATED"/>
    <property type="match status" value="1"/>
</dbReference>
<proteinExistence type="predicted"/>